<dbReference type="EMBL" id="BNAW01000022">
    <property type="protein sequence ID" value="GHG23444.1"/>
    <property type="molecule type" value="Genomic_DNA"/>
</dbReference>
<feature type="transmembrane region" description="Helical" evidence="5">
    <location>
        <begin position="411"/>
        <end position="436"/>
    </location>
</feature>
<reference evidence="8" key="1">
    <citation type="journal article" date="2019" name="Int. J. Syst. Evol. Microbiol.">
        <title>The Global Catalogue of Microorganisms (GCM) 10K type strain sequencing project: providing services to taxonomists for standard genome sequencing and annotation.</title>
        <authorList>
            <consortium name="The Broad Institute Genomics Platform"/>
            <consortium name="The Broad Institute Genome Sequencing Center for Infectious Disease"/>
            <person name="Wu L."/>
            <person name="Ma J."/>
        </authorList>
    </citation>
    <scope>NUCLEOTIDE SEQUENCE [LARGE SCALE GENOMIC DNA]</scope>
    <source>
        <strain evidence="8">CGMCC 4.7680</strain>
    </source>
</reference>
<sequence length="472" mass="48051">MVRGMTLTTSAPAVPDRATRRPWFMLAVLLLGQFMALLDVTVVNVAMTDIRTDLHASGAALQLIVSGYTVGYAMLLITGARLGELFGRRRLFVTGVAAFTVCSLLCGFAPDPTTLIVARIAQGAGAALMMPQVISVIQAQFSGPARAKALSAYTAVISVAFVAGQVLGGVLVGADLFGAGWRPIFLVNVPIGVLVAALALRLVPGGAAGAGRRLDLAGLALAVPAVVLVVLPLVLGHETGWPMWTFGSLAAGVLLAVLFVVLERRVRDPLVDLGVLKVRGVAPGLAALATGMASYGGFLFCVALHLQTGLGETALSAGLTMVPGGVVFGVCGFFWHKLPARVHTALTPCGYAGSAIAYALLALSLKDGGRGGALFFAALILFGLSMGLAFGSLMAHALTHVPLASAADASGLLTTTLQLSQVVGVATFGSLFLTLAGGSSAHAVTTTMTWAAALLLVGAGFGVALARASARR</sequence>
<feature type="transmembrane region" description="Helical" evidence="5">
    <location>
        <begin position="91"/>
        <end position="110"/>
    </location>
</feature>
<feature type="transmembrane region" description="Helical" evidence="5">
    <location>
        <begin position="313"/>
        <end position="335"/>
    </location>
</feature>
<dbReference type="Gene3D" id="1.20.1250.20">
    <property type="entry name" value="MFS general substrate transporter like domains"/>
    <property type="match status" value="2"/>
</dbReference>
<keyword evidence="8" id="KW-1185">Reference proteome</keyword>
<dbReference type="PANTHER" id="PTHR42718">
    <property type="entry name" value="MAJOR FACILITATOR SUPERFAMILY MULTIDRUG TRANSPORTER MFSC"/>
    <property type="match status" value="1"/>
</dbReference>
<evidence type="ECO:0000256" key="5">
    <source>
        <dbReference type="SAM" id="Phobius"/>
    </source>
</evidence>
<keyword evidence="2 5" id="KW-0812">Transmembrane</keyword>
<dbReference type="InterPro" id="IPR011701">
    <property type="entry name" value="MFS"/>
</dbReference>
<feature type="transmembrane region" description="Helical" evidence="5">
    <location>
        <begin position="116"/>
        <end position="137"/>
    </location>
</feature>
<feature type="transmembrane region" description="Helical" evidence="5">
    <location>
        <begin position="59"/>
        <end position="79"/>
    </location>
</feature>
<feature type="transmembrane region" description="Helical" evidence="5">
    <location>
        <begin position="23"/>
        <end position="47"/>
    </location>
</feature>
<dbReference type="PROSITE" id="PS50850">
    <property type="entry name" value="MFS"/>
    <property type="match status" value="1"/>
</dbReference>
<evidence type="ECO:0000256" key="1">
    <source>
        <dbReference type="ARBA" id="ARBA00004651"/>
    </source>
</evidence>
<organism evidence="7 8">
    <name type="scientific">Amycolatopsis bullii</name>
    <dbReference type="NCBI Taxonomy" id="941987"/>
    <lineage>
        <taxon>Bacteria</taxon>
        <taxon>Bacillati</taxon>
        <taxon>Actinomycetota</taxon>
        <taxon>Actinomycetes</taxon>
        <taxon>Pseudonocardiales</taxon>
        <taxon>Pseudonocardiaceae</taxon>
        <taxon>Amycolatopsis</taxon>
    </lineage>
</organism>
<protein>
    <submittedName>
        <fullName evidence="7">MFS transporter</fullName>
    </submittedName>
</protein>
<name>A0ABQ3KGT8_9PSEU</name>
<accession>A0ABQ3KGT8</accession>
<comment type="subcellular location">
    <subcellularLocation>
        <location evidence="1">Cell membrane</location>
        <topology evidence="1">Multi-pass membrane protein</topology>
    </subcellularLocation>
</comment>
<dbReference type="PRINTS" id="PR01036">
    <property type="entry name" value="TCRTETB"/>
</dbReference>
<evidence type="ECO:0000256" key="4">
    <source>
        <dbReference type="ARBA" id="ARBA00023136"/>
    </source>
</evidence>
<evidence type="ECO:0000256" key="3">
    <source>
        <dbReference type="ARBA" id="ARBA00022989"/>
    </source>
</evidence>
<feature type="transmembrane region" description="Helical" evidence="5">
    <location>
        <begin position="373"/>
        <end position="399"/>
    </location>
</feature>
<comment type="caution">
    <text evidence="7">The sequence shown here is derived from an EMBL/GenBank/DDBJ whole genome shotgun (WGS) entry which is preliminary data.</text>
</comment>
<gene>
    <name evidence="7" type="ORF">GCM10017567_48090</name>
</gene>
<dbReference type="SUPFAM" id="SSF103473">
    <property type="entry name" value="MFS general substrate transporter"/>
    <property type="match status" value="1"/>
</dbReference>
<keyword evidence="4 5" id="KW-0472">Membrane</keyword>
<feature type="transmembrane region" description="Helical" evidence="5">
    <location>
        <begin position="184"/>
        <end position="204"/>
    </location>
</feature>
<evidence type="ECO:0000313" key="7">
    <source>
        <dbReference type="EMBL" id="GHG23444.1"/>
    </source>
</evidence>
<proteinExistence type="predicted"/>
<keyword evidence="3 5" id="KW-1133">Transmembrane helix</keyword>
<dbReference type="PANTHER" id="PTHR42718:SF39">
    <property type="entry name" value="ACTINORHODIN TRANSPORTER-RELATED"/>
    <property type="match status" value="1"/>
</dbReference>
<evidence type="ECO:0000259" key="6">
    <source>
        <dbReference type="PROSITE" id="PS50850"/>
    </source>
</evidence>
<dbReference type="InterPro" id="IPR036259">
    <property type="entry name" value="MFS_trans_sf"/>
</dbReference>
<feature type="transmembrane region" description="Helical" evidence="5">
    <location>
        <begin position="448"/>
        <end position="466"/>
    </location>
</feature>
<dbReference type="CDD" id="cd17321">
    <property type="entry name" value="MFS_MMR_MDR_like"/>
    <property type="match status" value="1"/>
</dbReference>
<feature type="transmembrane region" description="Helical" evidence="5">
    <location>
        <begin position="342"/>
        <end position="361"/>
    </location>
</feature>
<dbReference type="InterPro" id="IPR020846">
    <property type="entry name" value="MFS_dom"/>
</dbReference>
<feature type="transmembrane region" description="Helical" evidence="5">
    <location>
        <begin position="241"/>
        <end position="262"/>
    </location>
</feature>
<dbReference type="Pfam" id="PF07690">
    <property type="entry name" value="MFS_1"/>
    <property type="match status" value="1"/>
</dbReference>
<dbReference type="Proteomes" id="UP000649955">
    <property type="component" value="Unassembled WGS sequence"/>
</dbReference>
<feature type="transmembrane region" description="Helical" evidence="5">
    <location>
        <begin position="283"/>
        <end position="307"/>
    </location>
</feature>
<feature type="domain" description="Major facilitator superfamily (MFS) profile" evidence="6">
    <location>
        <begin position="25"/>
        <end position="470"/>
    </location>
</feature>
<feature type="transmembrane region" description="Helical" evidence="5">
    <location>
        <begin position="216"/>
        <end position="235"/>
    </location>
</feature>
<evidence type="ECO:0000313" key="8">
    <source>
        <dbReference type="Proteomes" id="UP000649955"/>
    </source>
</evidence>
<feature type="transmembrane region" description="Helical" evidence="5">
    <location>
        <begin position="149"/>
        <end position="172"/>
    </location>
</feature>
<evidence type="ECO:0000256" key="2">
    <source>
        <dbReference type="ARBA" id="ARBA00022692"/>
    </source>
</evidence>